<accession>A0A0C1Z618</accession>
<dbReference type="PROSITE" id="PS50076">
    <property type="entry name" value="DNAJ_2"/>
    <property type="match status" value="1"/>
</dbReference>
<organism evidence="2 3">
    <name type="scientific">Enhygromyxa salina</name>
    <dbReference type="NCBI Taxonomy" id="215803"/>
    <lineage>
        <taxon>Bacteria</taxon>
        <taxon>Pseudomonadati</taxon>
        <taxon>Myxococcota</taxon>
        <taxon>Polyangia</taxon>
        <taxon>Nannocystales</taxon>
        <taxon>Nannocystaceae</taxon>
        <taxon>Enhygromyxa</taxon>
    </lineage>
</organism>
<name>A0A0C1Z618_9BACT</name>
<gene>
    <name evidence="2" type="ORF">DB30_00549</name>
</gene>
<evidence type="ECO:0000259" key="1">
    <source>
        <dbReference type="PROSITE" id="PS50076"/>
    </source>
</evidence>
<evidence type="ECO:0000313" key="3">
    <source>
        <dbReference type="Proteomes" id="UP000031599"/>
    </source>
</evidence>
<dbReference type="Proteomes" id="UP000031599">
    <property type="component" value="Unassembled WGS sequence"/>
</dbReference>
<feature type="domain" description="J" evidence="1">
    <location>
        <begin position="5"/>
        <end position="65"/>
    </location>
</feature>
<dbReference type="Pfam" id="PF00226">
    <property type="entry name" value="DnaJ"/>
    <property type="match status" value="1"/>
</dbReference>
<dbReference type="InterPro" id="IPR036869">
    <property type="entry name" value="J_dom_sf"/>
</dbReference>
<dbReference type="InterPro" id="IPR001623">
    <property type="entry name" value="DnaJ_domain"/>
</dbReference>
<dbReference type="RefSeq" id="WP_052556364.1">
    <property type="nucleotide sequence ID" value="NZ_JMCC02000107.1"/>
</dbReference>
<proteinExistence type="predicted"/>
<comment type="caution">
    <text evidence="2">The sequence shown here is derived from an EMBL/GenBank/DDBJ whole genome shotgun (WGS) entry which is preliminary data.</text>
</comment>
<protein>
    <recommendedName>
        <fullName evidence="1">J domain-containing protein</fullName>
    </recommendedName>
</protein>
<dbReference type="AlphaFoldDB" id="A0A0C1Z618"/>
<dbReference type="CDD" id="cd06257">
    <property type="entry name" value="DnaJ"/>
    <property type="match status" value="1"/>
</dbReference>
<evidence type="ECO:0000313" key="2">
    <source>
        <dbReference type="EMBL" id="KIG13084.1"/>
    </source>
</evidence>
<reference evidence="2 3" key="1">
    <citation type="submission" date="2014-12" db="EMBL/GenBank/DDBJ databases">
        <title>Genome assembly of Enhygromyxa salina DSM 15201.</title>
        <authorList>
            <person name="Sharma G."/>
            <person name="Subramanian S."/>
        </authorList>
    </citation>
    <scope>NUCLEOTIDE SEQUENCE [LARGE SCALE GENOMIC DNA]</scope>
    <source>
        <strain evidence="2 3">DSM 15201</strain>
    </source>
</reference>
<dbReference type="EMBL" id="JMCC02000107">
    <property type="protein sequence ID" value="KIG13084.1"/>
    <property type="molecule type" value="Genomic_DNA"/>
</dbReference>
<dbReference type="SUPFAM" id="SSF46565">
    <property type="entry name" value="Chaperone J-domain"/>
    <property type="match status" value="1"/>
</dbReference>
<sequence length="118" mass="12803">MPRPDYYELLGVGPEADTDEVLRAYQRELANRDPDTPDPARARLVDAAFAVLSDPVARAEYDATCVGHDLIDETAAAITKVGPPVLGPGGQPLGPRDRELLDDLRRKAAAARRARKKS</sequence>
<dbReference type="Gene3D" id="1.10.287.110">
    <property type="entry name" value="DnaJ domain"/>
    <property type="match status" value="1"/>
</dbReference>